<evidence type="ECO:0000313" key="3">
    <source>
        <dbReference type="Proteomes" id="UP000029665"/>
    </source>
</evidence>
<proteinExistence type="predicted"/>
<evidence type="ECO:0000313" key="2">
    <source>
        <dbReference type="EMBL" id="CDO76553.1"/>
    </source>
</evidence>
<keyword evidence="3" id="KW-1185">Reference proteome</keyword>
<dbReference type="AlphaFoldDB" id="A0A060SVN6"/>
<gene>
    <name evidence="2" type="ORF">BN946_scf184982.g12</name>
</gene>
<feature type="compositionally biased region" description="Basic and acidic residues" evidence="1">
    <location>
        <begin position="39"/>
        <end position="52"/>
    </location>
</feature>
<feature type="compositionally biased region" description="Polar residues" evidence="1">
    <location>
        <begin position="53"/>
        <end position="62"/>
    </location>
</feature>
<feature type="compositionally biased region" description="Basic and acidic residues" evidence="1">
    <location>
        <begin position="143"/>
        <end position="162"/>
    </location>
</feature>
<accession>A0A060SVN6</accession>
<dbReference type="HOGENOM" id="CLU_1046408_0_0_1"/>
<feature type="region of interest" description="Disordered" evidence="1">
    <location>
        <begin position="39"/>
        <end position="175"/>
    </location>
</feature>
<dbReference type="Proteomes" id="UP000029665">
    <property type="component" value="Unassembled WGS sequence"/>
</dbReference>
<reference evidence="2" key="1">
    <citation type="submission" date="2014-01" db="EMBL/GenBank/DDBJ databases">
        <title>The genome of the white-rot fungus Pycnoporus cinnabarinus: a basidiomycete model with a versatile arsenal for lignocellulosic biomass breakdown.</title>
        <authorList>
            <person name="Levasseur A."/>
            <person name="Lomascolo A."/>
            <person name="Ruiz-Duenas F.J."/>
            <person name="Uzan E."/>
            <person name="Piumi F."/>
            <person name="Kues U."/>
            <person name="Ram A.F.J."/>
            <person name="Murat C."/>
            <person name="Haon M."/>
            <person name="Benoit I."/>
            <person name="Arfi Y."/>
            <person name="Chevret D."/>
            <person name="Drula E."/>
            <person name="Kwon M.J."/>
            <person name="Gouret P."/>
            <person name="Lesage-Meessen L."/>
            <person name="Lombard V."/>
            <person name="Mariette J."/>
            <person name="Noirot C."/>
            <person name="Park J."/>
            <person name="Patyshakuliyeva A."/>
            <person name="Wieneger R.A.B."/>
            <person name="Wosten H.A.B."/>
            <person name="Martin F."/>
            <person name="Coutinho P.M."/>
            <person name="de Vries R."/>
            <person name="Martinez A.T."/>
            <person name="Klopp C."/>
            <person name="Pontarotti P."/>
            <person name="Henrissat B."/>
            <person name="Record E."/>
        </authorList>
    </citation>
    <scope>NUCLEOTIDE SEQUENCE [LARGE SCALE GENOMIC DNA]</scope>
    <source>
        <strain evidence="2">BRFM137</strain>
    </source>
</reference>
<protein>
    <submittedName>
        <fullName evidence="2">Uncharacterized protein</fullName>
    </submittedName>
</protein>
<feature type="region of interest" description="Disordered" evidence="1">
    <location>
        <begin position="1"/>
        <end position="20"/>
    </location>
</feature>
<evidence type="ECO:0000256" key="1">
    <source>
        <dbReference type="SAM" id="MobiDB-lite"/>
    </source>
</evidence>
<comment type="caution">
    <text evidence="2">The sequence shown here is derived from an EMBL/GenBank/DDBJ whole genome shotgun (WGS) entry which is preliminary data.</text>
</comment>
<name>A0A060SVN6_PYCCI</name>
<dbReference type="EMBL" id="CCBP010000388">
    <property type="protein sequence ID" value="CDO76553.1"/>
    <property type="molecule type" value="Genomic_DNA"/>
</dbReference>
<sequence>MKAEESSVQPRSPLTASSNSARFASAHFHALLQGSESPAKKLDFGAESHADDSSASGENGSPRTFRRSPKKTPASRPRRSPRLSARCPASQISTNPSAISHEPILIPRDVTPSDPQSIHYPGFNIYQDPFTVLPTSSSQPTSHYDHAPEASSDKELNKENRPPRRKLLKKTADPMTPEVPLIKAALLSASSTRVRLEDAKLVPVSPHTKHVCDYLSASHTTPKERAARSGANISSSLIVITPGKTPLGTEQRKLMRQAMEEEADES</sequence>
<organism evidence="2 3">
    <name type="scientific">Pycnoporus cinnabarinus</name>
    <name type="common">Cinnabar-red polypore</name>
    <name type="synonym">Trametes cinnabarina</name>
    <dbReference type="NCBI Taxonomy" id="5643"/>
    <lineage>
        <taxon>Eukaryota</taxon>
        <taxon>Fungi</taxon>
        <taxon>Dikarya</taxon>
        <taxon>Basidiomycota</taxon>
        <taxon>Agaricomycotina</taxon>
        <taxon>Agaricomycetes</taxon>
        <taxon>Polyporales</taxon>
        <taxon>Polyporaceae</taxon>
        <taxon>Trametes</taxon>
    </lineage>
</organism>
<feature type="compositionally biased region" description="Polar residues" evidence="1">
    <location>
        <begin position="133"/>
        <end position="142"/>
    </location>
</feature>
<dbReference type="OrthoDB" id="3211926at2759"/>